<dbReference type="GO" id="GO:0005869">
    <property type="term" value="C:dynactin complex"/>
    <property type="evidence" value="ECO:0007669"/>
    <property type="project" value="InterPro"/>
</dbReference>
<keyword evidence="3" id="KW-0175">Coiled coil</keyword>
<evidence type="ECO:0000313" key="4">
    <source>
        <dbReference type="EMBL" id="TID13592.1"/>
    </source>
</evidence>
<keyword evidence="5" id="KW-1185">Reference proteome</keyword>
<feature type="coiled-coil region" evidence="3">
    <location>
        <begin position="86"/>
        <end position="128"/>
    </location>
</feature>
<evidence type="ECO:0000256" key="2">
    <source>
        <dbReference type="ARBA" id="ARBA00022490"/>
    </source>
</evidence>
<sequence>METDYYSEYLPADAEESEVYEIEPKTCNETTLSVEEINIKDYPNVIEEDNRDKLRTLNSEFEEKIKHRLLYSRNRKHSNDNKALRFKLLENELRSLMVDIQEEAQEDNSQLKQRVDSLIDEIETFKTKQNKDTFTSYWTQKLDELKIDSSIVESINDLNITELHTTNCKLTEIEARLALLEKQLGICGTELDQMNLSNILEDLRLKVNIILDGGKSIERIRSEIDQLNKNCQVYLDNSKKITNKSEILPLTDSKLSLLYNKIKQLPDLDKKLNTIAIRLKSLDEITLQTTHNAEFVSGLNKELNRIDNKLDLWEQKLSDLEVQLDTDRIAFTELKRA</sequence>
<reference evidence="4 5" key="1">
    <citation type="journal article" date="2019" name="Front. Genet.">
        <title>Whole-Genome Sequencing of the Opportunistic Yeast Pathogen Candida inconspicua Uncovers Its Hybrid Origin.</title>
        <authorList>
            <person name="Mixao V."/>
            <person name="Hansen A.P."/>
            <person name="Saus E."/>
            <person name="Boekhout T."/>
            <person name="Lass-Florl C."/>
            <person name="Gabaldon T."/>
        </authorList>
    </citation>
    <scope>NUCLEOTIDE SEQUENCE [LARGE SCALE GENOMIC DNA]</scope>
    <source>
        <strain evidence="4 5">CBS 180</strain>
    </source>
</reference>
<dbReference type="GO" id="GO:0007017">
    <property type="term" value="P:microtubule-based process"/>
    <property type="evidence" value="ECO:0007669"/>
    <property type="project" value="InterPro"/>
</dbReference>
<keyword evidence="2" id="KW-0963">Cytoplasm</keyword>
<dbReference type="GO" id="GO:0005737">
    <property type="term" value="C:cytoplasm"/>
    <property type="evidence" value="ECO:0007669"/>
    <property type="project" value="UniProtKB-SubCell"/>
</dbReference>
<evidence type="ECO:0000256" key="3">
    <source>
        <dbReference type="SAM" id="Coils"/>
    </source>
</evidence>
<dbReference type="EMBL" id="SELW01000676">
    <property type="protein sequence ID" value="TID13592.1"/>
    <property type="molecule type" value="Genomic_DNA"/>
</dbReference>
<protein>
    <submittedName>
        <fullName evidence="4">Uncharacterized protein</fullName>
    </submittedName>
</protein>
<accession>A0A4T0WUX9</accession>
<organism evidence="4 5">
    <name type="scientific">Pichia inconspicua</name>
    <dbReference type="NCBI Taxonomy" id="52247"/>
    <lineage>
        <taxon>Eukaryota</taxon>
        <taxon>Fungi</taxon>
        <taxon>Dikarya</taxon>
        <taxon>Ascomycota</taxon>
        <taxon>Saccharomycotina</taxon>
        <taxon>Pichiomycetes</taxon>
        <taxon>Pichiales</taxon>
        <taxon>Pichiaceae</taxon>
        <taxon>Pichia</taxon>
    </lineage>
</organism>
<name>A0A4T0WUX9_9ASCO</name>
<evidence type="ECO:0000313" key="5">
    <source>
        <dbReference type="Proteomes" id="UP000307173"/>
    </source>
</evidence>
<evidence type="ECO:0000256" key="1">
    <source>
        <dbReference type="ARBA" id="ARBA00004496"/>
    </source>
</evidence>
<dbReference type="Pfam" id="PF04912">
    <property type="entry name" value="Dynamitin"/>
    <property type="match status" value="1"/>
</dbReference>
<dbReference type="InterPro" id="IPR028133">
    <property type="entry name" value="Dynamitin"/>
</dbReference>
<feature type="coiled-coil region" evidence="3">
    <location>
        <begin position="296"/>
        <end position="323"/>
    </location>
</feature>
<dbReference type="Proteomes" id="UP000307173">
    <property type="component" value="Unassembled WGS sequence"/>
</dbReference>
<dbReference type="STRING" id="52247.A0A4T0WUX9"/>
<dbReference type="AlphaFoldDB" id="A0A4T0WUX9"/>
<comment type="subcellular location">
    <subcellularLocation>
        <location evidence="1">Cytoplasm</location>
    </subcellularLocation>
</comment>
<gene>
    <name evidence="4" type="ORF">CANINC_004854</name>
</gene>
<dbReference type="OrthoDB" id="3994644at2759"/>
<comment type="caution">
    <text evidence="4">The sequence shown here is derived from an EMBL/GenBank/DDBJ whole genome shotgun (WGS) entry which is preliminary data.</text>
</comment>
<proteinExistence type="predicted"/>